<evidence type="ECO:0000313" key="5">
    <source>
        <dbReference type="EMBL" id="EGX95600.1"/>
    </source>
</evidence>
<dbReference type="STRING" id="983644.G3J317"/>
<dbReference type="Gene3D" id="1.25.40.10">
    <property type="entry name" value="Tetratricopeptide repeat domain"/>
    <property type="match status" value="2"/>
</dbReference>
<accession>G3J317</accession>
<name>G3J317_CORMM</name>
<dbReference type="EMBL" id="JH126399">
    <property type="protein sequence ID" value="EGX95600.1"/>
    <property type="molecule type" value="Genomic_DNA"/>
</dbReference>
<dbReference type="eggNOG" id="ENOG502S1M2">
    <property type="taxonomic scope" value="Eukaryota"/>
</dbReference>
<dbReference type="RefSeq" id="XP_006665477.1">
    <property type="nucleotide sequence ID" value="XM_006665414.1"/>
</dbReference>
<protein>
    <submittedName>
        <fullName evidence="5">Complex I intermediate-associated protein 84</fullName>
    </submittedName>
</protein>
<dbReference type="VEuPathDB" id="FungiDB:CCM_00254"/>
<dbReference type="KEGG" id="cmt:CCM_00254"/>
<keyword evidence="2" id="KW-0677">Repeat</keyword>
<comment type="function">
    <text evidence="3">Regulates mitochondrial small subunit maturation by controlling 15S rRNA 5'-end processing. Localizes to the 5' precursor of the 15S rRNA in a position that is subsequently occupied by mS47 in the mature yeast mtSSU. Uses structure and sequence-specific RNA recognition, binding to a single-stranded region of the precursor and specifically recognizing bases -6 to -1. The exchange of Ccm1 for mS47 is coupled to the irreversible removal of precursor rRNA that is accompanied by conformational changes of the mitoribosomal proteins uS5m and mS26. These conformational changes signal completion of 5'-end rRNA processing through protection of the mature 5'-end of the 15S rRNA and stabilization of mS47. The removal of the 5' precursor together with the dissociation of Ccm1 may be catalyzed by the 5'-3' exoribonuclease Pet127. Involved in the specific removal of group I introns in mitochondrial encoded transcripts.</text>
</comment>
<dbReference type="OrthoDB" id="185373at2759"/>
<comment type="subunit">
    <text evidence="4">Binds to mitochondrial small subunit 15S rRNA.</text>
</comment>
<reference evidence="5 6" key="1">
    <citation type="journal article" date="2011" name="Genome Biol.">
        <title>Genome sequence of the insect pathogenic fungus Cordyceps militaris, a valued traditional Chinese medicine.</title>
        <authorList>
            <person name="Zheng P."/>
            <person name="Xia Y."/>
            <person name="Xiao G."/>
            <person name="Xiong C."/>
            <person name="Hu X."/>
            <person name="Zhang S."/>
            <person name="Zheng H."/>
            <person name="Huang Y."/>
            <person name="Zhou Y."/>
            <person name="Wang S."/>
            <person name="Zhao G.P."/>
            <person name="Liu X."/>
            <person name="St Leger R.J."/>
            <person name="Wang C."/>
        </authorList>
    </citation>
    <scope>NUCLEOTIDE SEQUENCE [LARGE SCALE GENOMIC DNA]</scope>
    <source>
        <strain evidence="5 6">CM01</strain>
    </source>
</reference>
<dbReference type="PANTHER" id="PTHR47936:SF1">
    <property type="entry name" value="PENTATRICOPEPTIDE REPEAT-CONTAINING PROTEIN GUN1, CHLOROPLASTIC"/>
    <property type="match status" value="1"/>
</dbReference>
<gene>
    <name evidence="5" type="ORF">CCM_00254</name>
</gene>
<dbReference type="InParanoid" id="G3J317"/>
<dbReference type="PANTHER" id="PTHR47936">
    <property type="entry name" value="PPR_LONG DOMAIN-CONTAINING PROTEIN"/>
    <property type="match status" value="1"/>
</dbReference>
<evidence type="ECO:0000313" key="6">
    <source>
        <dbReference type="Proteomes" id="UP000001610"/>
    </source>
</evidence>
<dbReference type="GeneID" id="18162289"/>
<dbReference type="AlphaFoldDB" id="G3J317"/>
<dbReference type="Proteomes" id="UP000001610">
    <property type="component" value="Unassembled WGS sequence"/>
</dbReference>
<evidence type="ECO:0000256" key="4">
    <source>
        <dbReference type="ARBA" id="ARBA00044511"/>
    </source>
</evidence>
<sequence>MRANFARHGRRLLVHRTRAPSCSLVRSSPSPRRLPPSTPSLCPRFERTFFNVLFQKPPRDIRQPEYEPGWMQIMVWRSRMLDNLRPPPRRDLMEAWRRLMQAKLKSRVPLNSTQALQCRRLLAYLAEQRVSLHEDRNVKPLAAADLAMARQVLLELEPSETTQHHVDFARALHKAWTEGDFARKPRAVELQWTYLVRALSLYGGGVEAKEMLEQKWDVAEYAVYLTQDDQLLEVVARALAREGKEAEMLELVNHAQSRGIALDAKLQSVIVQYFASRDRIEETKAWFTARIEQPQCHPDTYRAVASFARRNSLQEWAMPFFIELGESTPKKQYWNVLLQSILLMGRSLSQVGTMMDHMVDRGGDIQPTIHTINGLLSVAVELQNYQLGQDVLQLGNDKGLKMDGESYMHMLRLCIDAKDFERAQRAYEQVTSLEPWGSDSKSDLQPQFGRLVNHYLVTLAQQTPPRFPLLLSILNTAEELGLRLAPATIAALCLRFLENDQHFDVMDILSINTFLFSDAERQVVQAAFVRFCLDPRTSTARAWGGYQLLQQFFEDTSVARRTRLMAAFFARKRADMAAHVFGHMRQHRSKSLHPRIETYIACLEGLARCPDLPGLEMVHNMLKMDTTVQTTTALQTALMMAFAACDRPLAALDVWTQITQSREGPSYATLEAVFWTLERKPGGYKMAREIWDRIERMDLEVSARVYNAYIGAVAGAGSEKEIRALIMKMPAVVGVEPEPITLGIAYNALPGRELQNEFQTWAKLRYKDQWEELSKAGRRMNEYSLCQFKIDRNMRAEVEGAERVAEEAV</sequence>
<dbReference type="OMA" id="CLVFGHM"/>
<dbReference type="InterPro" id="IPR011990">
    <property type="entry name" value="TPR-like_helical_dom_sf"/>
</dbReference>
<dbReference type="HOGENOM" id="CLU_019319_0_0_1"/>
<keyword evidence="6" id="KW-1185">Reference proteome</keyword>
<organism evidence="5 6">
    <name type="scientific">Cordyceps militaris (strain CM01)</name>
    <name type="common">Caterpillar fungus</name>
    <dbReference type="NCBI Taxonomy" id="983644"/>
    <lineage>
        <taxon>Eukaryota</taxon>
        <taxon>Fungi</taxon>
        <taxon>Dikarya</taxon>
        <taxon>Ascomycota</taxon>
        <taxon>Pezizomycotina</taxon>
        <taxon>Sordariomycetes</taxon>
        <taxon>Hypocreomycetidae</taxon>
        <taxon>Hypocreales</taxon>
        <taxon>Cordycipitaceae</taxon>
        <taxon>Cordyceps</taxon>
    </lineage>
</organism>
<evidence type="ECO:0000256" key="2">
    <source>
        <dbReference type="ARBA" id="ARBA00022737"/>
    </source>
</evidence>
<proteinExistence type="inferred from homology"/>
<evidence type="ECO:0000256" key="3">
    <source>
        <dbReference type="ARBA" id="ARBA00044493"/>
    </source>
</evidence>
<evidence type="ECO:0000256" key="1">
    <source>
        <dbReference type="ARBA" id="ARBA00006192"/>
    </source>
</evidence>
<comment type="similarity">
    <text evidence="1">Belongs to the CCM1 family.</text>
</comment>